<reference evidence="3 4" key="1">
    <citation type="submission" date="2018-03" db="EMBL/GenBank/DDBJ databases">
        <title>Genomic Encyclopedia of Type Strains, Phase III (KMG-III): the genomes of soil and plant-associated and newly described type strains.</title>
        <authorList>
            <person name="Whitman W."/>
        </authorList>
    </citation>
    <scope>NUCLEOTIDE SEQUENCE [LARGE SCALE GENOMIC DNA]</scope>
    <source>
        <strain evidence="3 4">CGMCC 1.9313</strain>
    </source>
</reference>
<keyword evidence="2" id="KW-0812">Transmembrane</keyword>
<evidence type="ECO:0000256" key="2">
    <source>
        <dbReference type="SAM" id="Phobius"/>
    </source>
</evidence>
<dbReference type="Proteomes" id="UP000238034">
    <property type="component" value="Unassembled WGS sequence"/>
</dbReference>
<evidence type="ECO:0000313" key="3">
    <source>
        <dbReference type="EMBL" id="PRY53548.1"/>
    </source>
</evidence>
<dbReference type="AlphaFoldDB" id="A0A2T0U6Q6"/>
<feature type="transmembrane region" description="Helical" evidence="2">
    <location>
        <begin position="51"/>
        <end position="69"/>
    </location>
</feature>
<keyword evidence="2" id="KW-0472">Membrane</keyword>
<feature type="region of interest" description="Disordered" evidence="1">
    <location>
        <begin position="1"/>
        <end position="20"/>
    </location>
</feature>
<accession>A0A2T0U6Q6</accession>
<organism evidence="3 4">
    <name type="scientific">Arcticibacter pallidicorallinus</name>
    <dbReference type="NCBI Taxonomy" id="1259464"/>
    <lineage>
        <taxon>Bacteria</taxon>
        <taxon>Pseudomonadati</taxon>
        <taxon>Bacteroidota</taxon>
        <taxon>Sphingobacteriia</taxon>
        <taxon>Sphingobacteriales</taxon>
        <taxon>Sphingobacteriaceae</taxon>
        <taxon>Arcticibacter</taxon>
    </lineage>
</organism>
<comment type="caution">
    <text evidence="3">The sequence shown here is derived from an EMBL/GenBank/DDBJ whole genome shotgun (WGS) entry which is preliminary data.</text>
</comment>
<sequence>MENTDRTTRNLGEQNDNANNPAHYQLLTIGIIITMIGVLLRFFGDWSLIDAVSNLILVVGVGICLRAVYKVLQ</sequence>
<protein>
    <submittedName>
        <fullName evidence="3">Uncharacterized protein</fullName>
    </submittedName>
</protein>
<name>A0A2T0U6Q6_9SPHI</name>
<feature type="compositionally biased region" description="Polar residues" evidence="1">
    <location>
        <begin position="9"/>
        <end position="20"/>
    </location>
</feature>
<dbReference type="EMBL" id="PVTH01000003">
    <property type="protein sequence ID" value="PRY53548.1"/>
    <property type="molecule type" value="Genomic_DNA"/>
</dbReference>
<dbReference type="OrthoDB" id="9969105at2"/>
<keyword evidence="2" id="KW-1133">Transmembrane helix</keyword>
<evidence type="ECO:0000256" key="1">
    <source>
        <dbReference type="SAM" id="MobiDB-lite"/>
    </source>
</evidence>
<keyword evidence="4" id="KW-1185">Reference proteome</keyword>
<proteinExistence type="predicted"/>
<evidence type="ECO:0000313" key="4">
    <source>
        <dbReference type="Proteomes" id="UP000238034"/>
    </source>
</evidence>
<gene>
    <name evidence="3" type="ORF">B0I27_10313</name>
</gene>
<feature type="transmembrane region" description="Helical" evidence="2">
    <location>
        <begin position="24"/>
        <end position="44"/>
    </location>
</feature>